<evidence type="ECO:0000313" key="4">
    <source>
        <dbReference type="Proteomes" id="UP000236291"/>
    </source>
</evidence>
<dbReference type="SUPFAM" id="SSF56574">
    <property type="entry name" value="Serpins"/>
    <property type="match status" value="1"/>
</dbReference>
<dbReference type="Proteomes" id="UP000236291">
    <property type="component" value="Unassembled WGS sequence"/>
</dbReference>
<feature type="compositionally biased region" description="Polar residues" evidence="2">
    <location>
        <begin position="42"/>
        <end position="60"/>
    </location>
</feature>
<dbReference type="InterPro" id="IPR036186">
    <property type="entry name" value="Serpin_sf"/>
</dbReference>
<organism evidence="3 4">
    <name type="scientific">Trifolium pratense</name>
    <name type="common">Red clover</name>
    <dbReference type="NCBI Taxonomy" id="57577"/>
    <lineage>
        <taxon>Eukaryota</taxon>
        <taxon>Viridiplantae</taxon>
        <taxon>Streptophyta</taxon>
        <taxon>Embryophyta</taxon>
        <taxon>Tracheophyta</taxon>
        <taxon>Spermatophyta</taxon>
        <taxon>Magnoliopsida</taxon>
        <taxon>eudicotyledons</taxon>
        <taxon>Gunneridae</taxon>
        <taxon>Pentapetalae</taxon>
        <taxon>rosids</taxon>
        <taxon>fabids</taxon>
        <taxon>Fabales</taxon>
        <taxon>Fabaceae</taxon>
        <taxon>Papilionoideae</taxon>
        <taxon>50 kb inversion clade</taxon>
        <taxon>NPAAA clade</taxon>
        <taxon>Hologalegina</taxon>
        <taxon>IRL clade</taxon>
        <taxon>Trifolieae</taxon>
        <taxon>Trifolium</taxon>
    </lineage>
</organism>
<dbReference type="InterPro" id="IPR042178">
    <property type="entry name" value="Serpin_sf_1"/>
</dbReference>
<evidence type="ECO:0000256" key="2">
    <source>
        <dbReference type="SAM" id="MobiDB-lite"/>
    </source>
</evidence>
<sequence length="60" mass="6501">MDVALSMTNYLFSKEEYEEKNLIFSPLSIQAALAVMDAGSDGRTSFSPSSDLTPLITSPL</sequence>
<protein>
    <submittedName>
        <fullName evidence="3">Serpin-ZX-like protein</fullName>
    </submittedName>
</protein>
<reference evidence="3 4" key="1">
    <citation type="journal article" date="2014" name="Am. J. Bot.">
        <title>Genome assembly and annotation for red clover (Trifolium pratense; Fabaceae).</title>
        <authorList>
            <person name="Istvanek J."/>
            <person name="Jaros M."/>
            <person name="Krenek A."/>
            <person name="Repkova J."/>
        </authorList>
    </citation>
    <scope>NUCLEOTIDE SEQUENCE [LARGE SCALE GENOMIC DNA]</scope>
    <source>
        <strain evidence="4">cv. Tatra</strain>
        <tissue evidence="3">Young leaves</tissue>
    </source>
</reference>
<dbReference type="EMBL" id="ASHM01005435">
    <property type="protein sequence ID" value="PNY12645.1"/>
    <property type="molecule type" value="Genomic_DNA"/>
</dbReference>
<accession>A0A2K3PBL1</accession>
<proteinExistence type="inferred from homology"/>
<name>A0A2K3PBL1_TRIPR</name>
<feature type="region of interest" description="Disordered" evidence="2">
    <location>
        <begin position="39"/>
        <end position="60"/>
    </location>
</feature>
<comment type="caution">
    <text evidence="3">The sequence shown here is derived from an EMBL/GenBank/DDBJ whole genome shotgun (WGS) entry which is preliminary data.</text>
</comment>
<evidence type="ECO:0000313" key="3">
    <source>
        <dbReference type="EMBL" id="PNY12645.1"/>
    </source>
</evidence>
<evidence type="ECO:0000256" key="1">
    <source>
        <dbReference type="ARBA" id="ARBA00009500"/>
    </source>
</evidence>
<reference evidence="3 4" key="2">
    <citation type="journal article" date="2017" name="Front. Plant Sci.">
        <title>Gene Classification and Mining of Molecular Markers Useful in Red Clover (Trifolium pratense) Breeding.</title>
        <authorList>
            <person name="Istvanek J."/>
            <person name="Dluhosova J."/>
            <person name="Dluhos P."/>
            <person name="Patkova L."/>
            <person name="Nedelnik J."/>
            <person name="Repkova J."/>
        </authorList>
    </citation>
    <scope>NUCLEOTIDE SEQUENCE [LARGE SCALE GENOMIC DNA]</scope>
    <source>
        <strain evidence="4">cv. Tatra</strain>
        <tissue evidence="3">Young leaves</tissue>
    </source>
</reference>
<gene>
    <name evidence="3" type="ORF">L195_g009279</name>
</gene>
<dbReference type="Gene3D" id="3.30.497.10">
    <property type="entry name" value="Antithrombin, subunit I, domain 2"/>
    <property type="match status" value="1"/>
</dbReference>
<comment type="similarity">
    <text evidence="1">Belongs to the serpin family.</text>
</comment>
<dbReference type="AlphaFoldDB" id="A0A2K3PBL1"/>